<gene>
    <name evidence="3" type="ORF">B9R14_06220</name>
    <name evidence="2" type="ORF">HVS_12675</name>
</gene>
<dbReference type="Proteomes" id="UP000233534">
    <property type="component" value="Chromosome"/>
</dbReference>
<dbReference type="Proteomes" id="UP000239720">
    <property type="component" value="Unassembled WGS sequence"/>
</dbReference>
<evidence type="ECO:0000313" key="2">
    <source>
        <dbReference type="EMBL" id="AUG58408.1"/>
    </source>
</evidence>
<feature type="transmembrane region" description="Helical" evidence="1">
    <location>
        <begin position="119"/>
        <end position="137"/>
    </location>
</feature>
<dbReference type="PANTHER" id="PTHR37814">
    <property type="entry name" value="CONSERVED MEMBRANE PROTEIN"/>
    <property type="match status" value="1"/>
</dbReference>
<feature type="transmembrane region" description="Helical" evidence="1">
    <location>
        <begin position="41"/>
        <end position="60"/>
    </location>
</feature>
<reference evidence="3 5" key="2">
    <citation type="journal article" date="2018" name="Syst. Appl. Microbiol.">
        <title>Characterization and high-quality draft genome sequence of Herbivorax saccincola A7, an anaerobic, alkaliphilic, thermophilic, cellulolytic, and xylanolytic bacterium.</title>
        <authorList>
            <person name="Aikawa S."/>
            <person name="Baramee S."/>
            <person name="Sermsathanaswadi J."/>
            <person name="Thianheng P."/>
            <person name="Tachaapaikoon C."/>
            <person name="Shikata A."/>
            <person name="Waeonukul R."/>
            <person name="Pason P."/>
            <person name="Ratanakhanokchai K."/>
            <person name="Kosugi A."/>
        </authorList>
    </citation>
    <scope>NUCLEOTIDE SEQUENCE [LARGE SCALE GENOMIC DNA]</scope>
    <source>
        <strain evidence="3 5">A7</strain>
    </source>
</reference>
<dbReference type="RefSeq" id="WP_101302867.1">
    <property type="nucleotide sequence ID" value="NZ_CP025197.1"/>
</dbReference>
<feature type="transmembrane region" description="Helical" evidence="1">
    <location>
        <begin position="187"/>
        <end position="211"/>
    </location>
</feature>
<organism evidence="2 4">
    <name type="scientific">Acetivibrio saccincola</name>
    <dbReference type="NCBI Taxonomy" id="1677857"/>
    <lineage>
        <taxon>Bacteria</taxon>
        <taxon>Bacillati</taxon>
        <taxon>Bacillota</taxon>
        <taxon>Clostridia</taxon>
        <taxon>Eubacteriales</taxon>
        <taxon>Oscillospiraceae</taxon>
        <taxon>Acetivibrio</taxon>
    </lineage>
</organism>
<evidence type="ECO:0000313" key="5">
    <source>
        <dbReference type="Proteomes" id="UP000239720"/>
    </source>
</evidence>
<sequence>MENKKVTILKVAATYIGTVVGAGFASGQETLQFFAVFKGKGLMGLFIVTILFTVFGYIIMDLGRELNSKSHLEIIKHTSGKFLGTMLDYLIIFFLFGALTAMLAGSGALVNQQFGINSVWGNLLMGIFTVITVLAGLKGVINSISTVVPFLIVSCVGISLFSVLFIPPTTTEFVMVSAEASGLIRNWVWAAILYTSYNIVLAISVLGPLGVKGQDKKTIRNGAILGGIGLGAAAIAIYLAVMNNLNTVQNYEVPMLFIASRLSYAVQIIYSIVLIAEIYTTAVGSLYGFSARITDLNGKYAKYIIIGTAFFAFIASQLGFSNLVKYLYPIVGYAGIILLVTLLITKLKTLKKVKI</sequence>
<reference evidence="2 4" key="1">
    <citation type="submission" date="2017-12" db="EMBL/GenBank/DDBJ databases">
        <title>Complete genome sequence of Herbivorax saccincola GGR1, a novel Cellulosome-producing hydrolytic bacterium in a thermophilic biogas plant, established by Illumina and Nanopore MinION sequencing.</title>
        <authorList>
            <person name="Pechtl A."/>
            <person name="Ruckert C."/>
            <person name="Koeck D.E."/>
            <person name="Maus I."/>
            <person name="Winkler A."/>
            <person name="Kalinowski J."/>
            <person name="Puhler A."/>
            <person name="Schwarz W.W."/>
            <person name="Zverlov V.V."/>
            <person name="Schluter A."/>
            <person name="Liebl W."/>
        </authorList>
    </citation>
    <scope>NUCLEOTIDE SEQUENCE [LARGE SCALE GENOMIC DNA]</scope>
    <source>
        <strain evidence="2">GGR1</strain>
        <strain evidence="4">SR1</strain>
    </source>
</reference>
<accession>A0A2K9E7G4</accession>
<evidence type="ECO:0000256" key="1">
    <source>
        <dbReference type="SAM" id="Phobius"/>
    </source>
</evidence>
<evidence type="ECO:0008006" key="6">
    <source>
        <dbReference type="Google" id="ProtNLM"/>
    </source>
</evidence>
<keyword evidence="1" id="KW-0812">Transmembrane</keyword>
<feature type="transmembrane region" description="Helical" evidence="1">
    <location>
        <begin position="300"/>
        <end position="320"/>
    </location>
</feature>
<feature type="transmembrane region" description="Helical" evidence="1">
    <location>
        <begin position="12"/>
        <end position="35"/>
    </location>
</feature>
<feature type="transmembrane region" description="Helical" evidence="1">
    <location>
        <begin position="144"/>
        <end position="167"/>
    </location>
</feature>
<feature type="transmembrane region" description="Helical" evidence="1">
    <location>
        <begin position="223"/>
        <end position="242"/>
    </location>
</feature>
<feature type="transmembrane region" description="Helical" evidence="1">
    <location>
        <begin position="86"/>
        <end position="107"/>
    </location>
</feature>
<keyword evidence="1" id="KW-0472">Membrane</keyword>
<feature type="transmembrane region" description="Helical" evidence="1">
    <location>
        <begin position="326"/>
        <end position="345"/>
    </location>
</feature>
<dbReference type="EMBL" id="NEMB01000003">
    <property type="protein sequence ID" value="PQQ66384.1"/>
    <property type="molecule type" value="Genomic_DNA"/>
</dbReference>
<feature type="transmembrane region" description="Helical" evidence="1">
    <location>
        <begin position="262"/>
        <end position="288"/>
    </location>
</feature>
<dbReference type="InterPro" id="IPR038728">
    <property type="entry name" value="YkvI-like"/>
</dbReference>
<keyword evidence="1" id="KW-1133">Transmembrane helix</keyword>
<proteinExistence type="predicted"/>
<evidence type="ECO:0000313" key="3">
    <source>
        <dbReference type="EMBL" id="PQQ66384.1"/>
    </source>
</evidence>
<dbReference type="KEGG" id="hsc:HVS_12675"/>
<dbReference type="PANTHER" id="PTHR37814:SF1">
    <property type="entry name" value="MEMBRANE PROTEIN"/>
    <property type="match status" value="1"/>
</dbReference>
<name>A0A2K9E7G4_9FIRM</name>
<dbReference type="OrthoDB" id="4424890at2"/>
<dbReference type="AlphaFoldDB" id="A0A2K9E7G4"/>
<keyword evidence="4" id="KW-1185">Reference proteome</keyword>
<dbReference type="EMBL" id="CP025197">
    <property type="protein sequence ID" value="AUG58408.1"/>
    <property type="molecule type" value="Genomic_DNA"/>
</dbReference>
<protein>
    <recommendedName>
        <fullName evidence="6">Membrane protein YkvI</fullName>
    </recommendedName>
</protein>
<evidence type="ECO:0000313" key="4">
    <source>
        <dbReference type="Proteomes" id="UP000233534"/>
    </source>
</evidence>